<dbReference type="AlphaFoldDB" id="A0A2I7SHX6"/>
<evidence type="ECO:0000256" key="3">
    <source>
        <dbReference type="SAM" id="SignalP"/>
    </source>
</evidence>
<comment type="similarity">
    <text evidence="1">Belongs to the glycosyl hydrolase 16 family.</text>
</comment>
<dbReference type="Proteomes" id="UP000236592">
    <property type="component" value="Chromosome"/>
</dbReference>
<protein>
    <recommendedName>
        <fullName evidence="4">GH16 domain-containing protein</fullName>
    </recommendedName>
</protein>
<dbReference type="EMBL" id="CP025938">
    <property type="protein sequence ID" value="AUS05489.1"/>
    <property type="molecule type" value="Genomic_DNA"/>
</dbReference>
<reference evidence="6" key="1">
    <citation type="submission" date="2018-01" db="EMBL/GenBank/DDBJ databases">
        <title>Complete genome of Tamlana sp. UJ94.</title>
        <authorList>
            <person name="Jung J."/>
            <person name="Chung D."/>
            <person name="Bae S.S."/>
            <person name="Baek K."/>
        </authorList>
    </citation>
    <scope>NUCLEOTIDE SEQUENCE [LARGE SCALE GENOMIC DNA]</scope>
    <source>
        <strain evidence="6">UJ94</strain>
    </source>
</reference>
<organism evidence="5 6">
    <name type="scientific">Pseudotamlana carrageenivorans</name>
    <dbReference type="NCBI Taxonomy" id="2069432"/>
    <lineage>
        <taxon>Bacteria</taxon>
        <taxon>Pseudomonadati</taxon>
        <taxon>Bacteroidota</taxon>
        <taxon>Flavobacteriia</taxon>
        <taxon>Flavobacteriales</taxon>
        <taxon>Flavobacteriaceae</taxon>
        <taxon>Pseudotamlana</taxon>
    </lineage>
</organism>
<feature type="chain" id="PRO_5014377229" description="GH16 domain-containing protein" evidence="3">
    <location>
        <begin position="27"/>
        <end position="547"/>
    </location>
</feature>
<keyword evidence="6" id="KW-1185">Reference proteome</keyword>
<dbReference type="OrthoDB" id="973752at2"/>
<dbReference type="InterPro" id="IPR050546">
    <property type="entry name" value="Glycosyl_Hydrlase_16"/>
</dbReference>
<proteinExistence type="inferred from homology"/>
<dbReference type="PANTHER" id="PTHR10963">
    <property type="entry name" value="GLYCOSYL HYDROLASE-RELATED"/>
    <property type="match status" value="1"/>
</dbReference>
<gene>
    <name evidence="5" type="ORF">C1A40_08425</name>
</gene>
<evidence type="ECO:0000256" key="1">
    <source>
        <dbReference type="ARBA" id="ARBA00006865"/>
    </source>
</evidence>
<evidence type="ECO:0000259" key="4">
    <source>
        <dbReference type="PROSITE" id="PS51762"/>
    </source>
</evidence>
<evidence type="ECO:0000313" key="5">
    <source>
        <dbReference type="EMBL" id="AUS05489.1"/>
    </source>
</evidence>
<dbReference type="NCBIfam" id="TIGR04183">
    <property type="entry name" value="Por_Secre_tail"/>
    <property type="match status" value="1"/>
</dbReference>
<evidence type="ECO:0000313" key="6">
    <source>
        <dbReference type="Proteomes" id="UP000236592"/>
    </source>
</evidence>
<dbReference type="Pfam" id="PF18962">
    <property type="entry name" value="Por_Secre_tail"/>
    <property type="match status" value="1"/>
</dbReference>
<dbReference type="Gene3D" id="2.60.120.200">
    <property type="match status" value="1"/>
</dbReference>
<dbReference type="InterPro" id="IPR013320">
    <property type="entry name" value="ConA-like_dom_sf"/>
</dbReference>
<dbReference type="GO" id="GO:0005975">
    <property type="term" value="P:carbohydrate metabolic process"/>
    <property type="evidence" value="ECO:0007669"/>
    <property type="project" value="InterPro"/>
</dbReference>
<dbReference type="RefSeq" id="WP_102995516.1">
    <property type="nucleotide sequence ID" value="NZ_CP025938.1"/>
</dbReference>
<dbReference type="PANTHER" id="PTHR10963:SF55">
    <property type="entry name" value="GLYCOSIDE HYDROLASE FAMILY 16 PROTEIN"/>
    <property type="match status" value="1"/>
</dbReference>
<dbReference type="GO" id="GO:0004553">
    <property type="term" value="F:hydrolase activity, hydrolyzing O-glycosyl compounds"/>
    <property type="evidence" value="ECO:0007669"/>
    <property type="project" value="InterPro"/>
</dbReference>
<dbReference type="InterPro" id="IPR000757">
    <property type="entry name" value="Beta-glucanase-like"/>
</dbReference>
<dbReference type="KEGG" id="taj:C1A40_08425"/>
<sequence length="547" mass="62381">MKKTNKLKQHAICLFVLSLSINNLLAQNPTTDPTNSEGWILNTTISDEFNATQLDKSKWWVLGENSDYRNKWKGRAPGQYAPHNVRVEGGELILTSQWEPSYNFANEIHDGTWYGGSTTSADNSKPITQACVMSETFFKYGYMEIRAKIADAPVVSAFWTTGYHSEIDMIENFGKLPIGNPTNRPASLTRKIRTNLINWDPDIPSNHQNWKVEDDTGVQLAADYHVYGFEWDKDYVKTYLDGQLLRHVTRQELESKDQWRHDAPQEIWFDNEVFSWYGLPSQPDLATPAEYKIDYVRIWQKNITPPDFNALGFEGPFYFQGRSQPWWNGTAAKWRIKNEKPATGDFSMRFQHFGTFTGNYTSFTPNGSLNLPAGSNEVKFKIWIDPSTTISDIRLILEKPWTIIDVDVSGAQKGQWVEVSQSFNRSAASDPSIVDGDRIRLQLRSQSVTGSQALFYIDDMEFSKTLSTEQPKAMKFSVYPNPTSDVLYLNSPLNGMVKVYDASGHWVKSFNKESRTTKIENLDLASGMYIFQIESENQSASSKVIIK</sequence>
<evidence type="ECO:0000256" key="2">
    <source>
        <dbReference type="ARBA" id="ARBA00022729"/>
    </source>
</evidence>
<dbReference type="PROSITE" id="PS51762">
    <property type="entry name" value="GH16_2"/>
    <property type="match status" value="1"/>
</dbReference>
<dbReference type="Pfam" id="PF00722">
    <property type="entry name" value="Glyco_hydro_16"/>
    <property type="match status" value="1"/>
</dbReference>
<accession>A0A2I7SHX6</accession>
<dbReference type="SUPFAM" id="SSF49899">
    <property type="entry name" value="Concanavalin A-like lectins/glucanases"/>
    <property type="match status" value="1"/>
</dbReference>
<feature type="domain" description="GH16" evidence="4">
    <location>
        <begin position="25"/>
        <end position="304"/>
    </location>
</feature>
<keyword evidence="2 3" id="KW-0732">Signal</keyword>
<feature type="signal peptide" evidence="3">
    <location>
        <begin position="1"/>
        <end position="26"/>
    </location>
</feature>
<dbReference type="InterPro" id="IPR026444">
    <property type="entry name" value="Secre_tail"/>
</dbReference>
<name>A0A2I7SHX6_9FLAO</name>